<proteinExistence type="predicted"/>
<sequence length="107" mass="12584">MHQVLRIATECNGSLFQSFVFGWVHLHFASTKNYQKTSLRRANFHVQTCFSFDKASKWYQACLDFSTLPSYMTWDHSPNKDLAFLKKHFAQPTEAKKYSLLTCHLHH</sequence>
<dbReference type="EMBL" id="CAJVCH010069827">
    <property type="protein sequence ID" value="CAG7720342.1"/>
    <property type="molecule type" value="Genomic_DNA"/>
</dbReference>
<reference evidence="1" key="1">
    <citation type="submission" date="2021-06" db="EMBL/GenBank/DDBJ databases">
        <authorList>
            <person name="Hodson N. C."/>
            <person name="Mongue J. A."/>
            <person name="Jaron S. K."/>
        </authorList>
    </citation>
    <scope>NUCLEOTIDE SEQUENCE</scope>
</reference>
<evidence type="ECO:0000313" key="2">
    <source>
        <dbReference type="Proteomes" id="UP000708208"/>
    </source>
</evidence>
<organism evidence="1 2">
    <name type="scientific">Allacma fusca</name>
    <dbReference type="NCBI Taxonomy" id="39272"/>
    <lineage>
        <taxon>Eukaryota</taxon>
        <taxon>Metazoa</taxon>
        <taxon>Ecdysozoa</taxon>
        <taxon>Arthropoda</taxon>
        <taxon>Hexapoda</taxon>
        <taxon>Collembola</taxon>
        <taxon>Symphypleona</taxon>
        <taxon>Sminthuridae</taxon>
        <taxon>Allacma</taxon>
    </lineage>
</organism>
<dbReference type="Proteomes" id="UP000708208">
    <property type="component" value="Unassembled WGS sequence"/>
</dbReference>
<keyword evidence="2" id="KW-1185">Reference proteome</keyword>
<dbReference type="AlphaFoldDB" id="A0A8J2JKN3"/>
<name>A0A8J2JKN3_9HEXA</name>
<protein>
    <submittedName>
        <fullName evidence="1">Uncharacterized protein</fullName>
    </submittedName>
</protein>
<gene>
    <name evidence="1" type="ORF">AFUS01_LOCUS9624</name>
</gene>
<accession>A0A8J2JKN3</accession>
<evidence type="ECO:0000313" key="1">
    <source>
        <dbReference type="EMBL" id="CAG7720342.1"/>
    </source>
</evidence>
<comment type="caution">
    <text evidence="1">The sequence shown here is derived from an EMBL/GenBank/DDBJ whole genome shotgun (WGS) entry which is preliminary data.</text>
</comment>